<protein>
    <submittedName>
        <fullName evidence="3">Cystatin-like fold lipoprotein</fullName>
    </submittedName>
</protein>
<evidence type="ECO:0000259" key="2">
    <source>
        <dbReference type="Pfam" id="PF14729"/>
    </source>
</evidence>
<organism evidence="3 4">
    <name type="scientific">Alkalicoccobacillus gibsonii</name>
    <dbReference type="NCBI Taxonomy" id="79881"/>
    <lineage>
        <taxon>Bacteria</taxon>
        <taxon>Bacillati</taxon>
        <taxon>Bacillota</taxon>
        <taxon>Bacilli</taxon>
        <taxon>Bacillales</taxon>
        <taxon>Bacillaceae</taxon>
        <taxon>Alkalicoccobacillus</taxon>
    </lineage>
</organism>
<feature type="chain" id="PRO_5045963494" evidence="1">
    <location>
        <begin position="22"/>
        <end position="118"/>
    </location>
</feature>
<sequence length="118" mass="13750">MKKLRLTLWMIPLAIILVACGGSEYDEDIESAIDFHRDYPNFINEETKAIEVRENANIVVYDDGKYITLSFIDPEDETEGRKESYEKVGNSWKQLKQYESEPLLNKTPVYQEQLGEEL</sequence>
<feature type="domain" description="DUF4467" evidence="2">
    <location>
        <begin position="25"/>
        <end position="103"/>
    </location>
</feature>
<accession>A0ABU9VEE0</accession>
<comment type="caution">
    <text evidence="3">The sequence shown here is derived from an EMBL/GenBank/DDBJ whole genome shotgun (WGS) entry which is preliminary data.</text>
</comment>
<dbReference type="PROSITE" id="PS51257">
    <property type="entry name" value="PROKAR_LIPOPROTEIN"/>
    <property type="match status" value="1"/>
</dbReference>
<dbReference type="EMBL" id="JBCITK010000001">
    <property type="protein sequence ID" value="MEN0642277.1"/>
    <property type="molecule type" value="Genomic_DNA"/>
</dbReference>
<dbReference type="Proteomes" id="UP001418796">
    <property type="component" value="Unassembled WGS sequence"/>
</dbReference>
<reference evidence="3 4" key="1">
    <citation type="submission" date="2024-03" db="EMBL/GenBank/DDBJ databases">
        <title>Bacilli Hybrid Assemblies.</title>
        <authorList>
            <person name="Kovac J."/>
        </authorList>
    </citation>
    <scope>NUCLEOTIDE SEQUENCE [LARGE SCALE GENOMIC DNA]</scope>
    <source>
        <strain evidence="3 4">FSL R7-0666</strain>
    </source>
</reference>
<dbReference type="InterPro" id="IPR028075">
    <property type="entry name" value="DUF4467"/>
</dbReference>
<evidence type="ECO:0000256" key="1">
    <source>
        <dbReference type="SAM" id="SignalP"/>
    </source>
</evidence>
<dbReference type="Pfam" id="PF14729">
    <property type="entry name" value="DUF4467"/>
    <property type="match status" value="1"/>
</dbReference>
<feature type="signal peptide" evidence="1">
    <location>
        <begin position="1"/>
        <end position="21"/>
    </location>
</feature>
<proteinExistence type="predicted"/>
<keyword evidence="4" id="KW-1185">Reference proteome</keyword>
<evidence type="ECO:0000313" key="4">
    <source>
        <dbReference type="Proteomes" id="UP001418796"/>
    </source>
</evidence>
<keyword evidence="1" id="KW-0732">Signal</keyword>
<name>A0ABU9VEE0_9BACI</name>
<dbReference type="RefSeq" id="WP_343129410.1">
    <property type="nucleotide sequence ID" value="NZ_JBCITK010000001.1"/>
</dbReference>
<evidence type="ECO:0000313" key="3">
    <source>
        <dbReference type="EMBL" id="MEN0642277.1"/>
    </source>
</evidence>
<gene>
    <name evidence="3" type="ORF">MKY91_03760</name>
</gene>